<dbReference type="Pfam" id="PF01315">
    <property type="entry name" value="Ald_Xan_dh_C"/>
    <property type="match status" value="1"/>
</dbReference>
<dbReference type="PANTHER" id="PTHR11908">
    <property type="entry name" value="XANTHINE DEHYDROGENASE"/>
    <property type="match status" value="1"/>
</dbReference>
<proteinExistence type="predicted"/>
<keyword evidence="2 4" id="KW-0560">Oxidoreductase</keyword>
<organism evidence="4 5">
    <name type="scientific">Clostridium disporicum</name>
    <dbReference type="NCBI Taxonomy" id="84024"/>
    <lineage>
        <taxon>Bacteria</taxon>
        <taxon>Bacillati</taxon>
        <taxon>Bacillota</taxon>
        <taxon>Clostridia</taxon>
        <taxon>Eubacteriales</taxon>
        <taxon>Clostridiaceae</taxon>
        <taxon>Clostridium</taxon>
    </lineage>
</organism>
<dbReference type="GO" id="GO:0002197">
    <property type="term" value="C:xanthine dehydrogenase complex"/>
    <property type="evidence" value="ECO:0007669"/>
    <property type="project" value="InterPro"/>
</dbReference>
<dbReference type="Pfam" id="PF20256">
    <property type="entry name" value="MoCoBD_2"/>
    <property type="match status" value="1"/>
</dbReference>
<dbReference type="AlphaFoldDB" id="A0A174GZS9"/>
<dbReference type="Gene3D" id="3.30.365.10">
    <property type="entry name" value="Aldehyde oxidase/xanthine dehydrogenase, molybdopterin binding domain"/>
    <property type="match status" value="4"/>
</dbReference>
<dbReference type="InterPro" id="IPR037165">
    <property type="entry name" value="AldOxase/xan_DH_Mopterin-bd_sf"/>
</dbReference>
<dbReference type="InterPro" id="IPR046867">
    <property type="entry name" value="AldOxase/xan_DH_MoCoBD2"/>
</dbReference>
<evidence type="ECO:0000313" key="4">
    <source>
        <dbReference type="EMBL" id="CUO66340.1"/>
    </source>
</evidence>
<sequence>MSYKILGKSVNRVDAIAKVTGKAKYAEDYFEREMLVGKVLRSTYAHAKIKNIFIDDALSLDGVEAVITYKDLPNIRFATAGHPYSLDKNHRDVEDRLILTNKARYVGDAIAAVIAKDEIIAQKALKLIKVDYDILDAVFNTEDAIAEGAPIIHEDKPNNIIASSKIEIGDINEEFKNADYVFEGEYETSIVQHCQLECQNAYAYVDENNRIVIVTSTQIPHIVRRIVGQALNIPIGRIRVIKPFVGGGFGNKQDVIIEPLTAAMTLAVNGRPVRLSLDREEVFASTRTRHAMKYKIRTAISKDGKLLAISMNNQVNNGAYASHGHSIAMSAASKFRPLYSFKAIEVKPTTVYTNLPTAGAMRGYGIPQVCFALESHLDDIAIKLNMDPIKFRENNFISLGYEDPLSGIKVRSFGVKECIKKGKDLIRWDEKKKRYKNITGNKRRGVGMACFSYFSGTYPVSLEIAGARIVMNQDGSVQLQVGATEIGQGSDTIFSEMVAEVLGIDIEKVNVISIQDTDITPFDTGAYASRQSFVTGAAVKKAAKEVKNKVLEIASRKCGLNIDELDIREGIIIEKKMGDEICSLSDIALKSYYDREFANPITTDISENVKINAVAYGVTFAEVEVDIETGKIKVLEIYNVHDSGKILNRKIAEGQVEGGVSMGLGYALSEQMLFNEKTGQPLNNNLLDYKLQTILDTPKIGVDFVETIDPAGSFGQKSLGENPTISPAPAIRNAVLDATGVAFNKIPMNPQSVFEKFKEGGLI</sequence>
<accession>A0A174GZS9</accession>
<gene>
    <name evidence="4" type="primary">hcrA_1</name>
    <name evidence="4" type="ORF">ERS852470_02990</name>
</gene>
<feature type="domain" description="Aldehyde oxidase/xanthine dehydrogenase a/b hammerhead" evidence="3">
    <location>
        <begin position="20"/>
        <end position="136"/>
    </location>
</feature>
<evidence type="ECO:0000256" key="1">
    <source>
        <dbReference type="ARBA" id="ARBA00022505"/>
    </source>
</evidence>
<dbReference type="InterPro" id="IPR000674">
    <property type="entry name" value="Ald_Oxase/Xan_DH_a/b"/>
</dbReference>
<evidence type="ECO:0000313" key="5">
    <source>
        <dbReference type="Proteomes" id="UP000095558"/>
    </source>
</evidence>
<dbReference type="InterPro" id="IPR050028">
    <property type="entry name" value="XdhA_XDHase"/>
</dbReference>
<dbReference type="NCBIfam" id="NF007426">
    <property type="entry name" value="PRK09970.1"/>
    <property type="match status" value="1"/>
</dbReference>
<dbReference type="PANTHER" id="PTHR11908:SF132">
    <property type="entry name" value="ALDEHYDE OXIDASE 1-RELATED"/>
    <property type="match status" value="1"/>
</dbReference>
<dbReference type="NCBIfam" id="NF043082">
    <property type="entry name" value="XdhA_XDHase"/>
    <property type="match status" value="1"/>
</dbReference>
<dbReference type="InterPro" id="IPR016208">
    <property type="entry name" value="Ald_Oxase/xanthine_DH-like"/>
</dbReference>
<dbReference type="Gene3D" id="3.90.1170.50">
    <property type="entry name" value="Aldehyde oxidase/xanthine dehydrogenase, a/b hammerhead"/>
    <property type="match status" value="1"/>
</dbReference>
<dbReference type="OrthoDB" id="9759099at2"/>
<dbReference type="EC" id="1.3.7.9" evidence="4"/>
<dbReference type="SUPFAM" id="SSF56003">
    <property type="entry name" value="Molybdenum cofactor-binding domain"/>
    <property type="match status" value="1"/>
</dbReference>
<dbReference type="Proteomes" id="UP000095558">
    <property type="component" value="Unassembled WGS sequence"/>
</dbReference>
<keyword evidence="1" id="KW-0500">Molybdenum</keyword>
<dbReference type="Pfam" id="PF02738">
    <property type="entry name" value="MoCoBD_1"/>
    <property type="match status" value="1"/>
</dbReference>
<dbReference type="InterPro" id="IPR036856">
    <property type="entry name" value="Ald_Oxase/Xan_DH_a/b_sf"/>
</dbReference>
<dbReference type="InterPro" id="IPR008274">
    <property type="entry name" value="AldOxase/xan_DH_MoCoBD1"/>
</dbReference>
<dbReference type="SMART" id="SM01008">
    <property type="entry name" value="Ald_Xan_dh_C"/>
    <property type="match status" value="1"/>
</dbReference>
<dbReference type="RefSeq" id="WP_055277675.1">
    <property type="nucleotide sequence ID" value="NZ_CYZV01000038.1"/>
</dbReference>
<dbReference type="GO" id="GO:0005506">
    <property type="term" value="F:iron ion binding"/>
    <property type="evidence" value="ECO:0007669"/>
    <property type="project" value="InterPro"/>
</dbReference>
<evidence type="ECO:0000259" key="3">
    <source>
        <dbReference type="SMART" id="SM01008"/>
    </source>
</evidence>
<name>A0A174GZS9_9CLOT</name>
<dbReference type="SUPFAM" id="SSF54665">
    <property type="entry name" value="CO dehydrogenase molybdoprotein N-domain-like"/>
    <property type="match status" value="1"/>
</dbReference>
<evidence type="ECO:0000256" key="2">
    <source>
        <dbReference type="ARBA" id="ARBA00023002"/>
    </source>
</evidence>
<protein>
    <submittedName>
        <fullName evidence="4">Xanthine dehydrogenase subunit XdhA</fullName>
        <ecNumber evidence="4">1.3.7.9</ecNumber>
    </submittedName>
</protein>
<dbReference type="GO" id="GO:0004854">
    <property type="term" value="F:xanthine dehydrogenase activity"/>
    <property type="evidence" value="ECO:0007669"/>
    <property type="project" value="InterPro"/>
</dbReference>
<dbReference type="EMBL" id="CYZV01000038">
    <property type="protein sequence ID" value="CUO66340.1"/>
    <property type="molecule type" value="Genomic_DNA"/>
</dbReference>
<reference evidence="4 5" key="1">
    <citation type="submission" date="2015-09" db="EMBL/GenBank/DDBJ databases">
        <authorList>
            <consortium name="Pathogen Informatics"/>
        </authorList>
    </citation>
    <scope>NUCLEOTIDE SEQUENCE [LARGE SCALE GENOMIC DNA]</scope>
    <source>
        <strain evidence="4 5">2789STDY5834855</strain>
    </source>
</reference>